<dbReference type="Proteomes" id="UP000482295">
    <property type="component" value="Unassembled WGS sequence"/>
</dbReference>
<gene>
    <name evidence="4" type="ORF">F0475_04415</name>
</gene>
<keyword evidence="1" id="KW-0175">Coiled coil</keyword>
<feature type="coiled-coil region" evidence="1">
    <location>
        <begin position="575"/>
        <end position="630"/>
    </location>
</feature>
<reference evidence="4 5" key="1">
    <citation type="submission" date="2019-09" db="EMBL/GenBank/DDBJ databases">
        <title>Prevotella A2879 sp. nov., isolated from an abscess of a patient.</title>
        <authorList>
            <person name="Buhl M."/>
            <person name="Oberhettinger P."/>
        </authorList>
    </citation>
    <scope>NUCLEOTIDE SEQUENCE [LARGE SCALE GENOMIC DNA]</scope>
    <source>
        <strain evidence="4 5">A2879</strain>
    </source>
</reference>
<dbReference type="Pfam" id="PF20155">
    <property type="entry name" value="TMP_3"/>
    <property type="match status" value="1"/>
</dbReference>
<feature type="region of interest" description="Disordered" evidence="2">
    <location>
        <begin position="874"/>
        <end position="901"/>
    </location>
</feature>
<feature type="compositionally biased region" description="Basic residues" evidence="2">
    <location>
        <begin position="880"/>
        <end position="892"/>
    </location>
</feature>
<feature type="coiled-coil region" evidence="1">
    <location>
        <begin position="1407"/>
        <end position="1467"/>
    </location>
</feature>
<accession>A0A7C9HDM3</accession>
<dbReference type="EMBL" id="VVIQ01000003">
    <property type="protein sequence ID" value="MUL27563.1"/>
    <property type="molecule type" value="Genomic_DNA"/>
</dbReference>
<proteinExistence type="predicted"/>
<evidence type="ECO:0000313" key="4">
    <source>
        <dbReference type="EMBL" id="MUL27563.1"/>
    </source>
</evidence>
<evidence type="ECO:0000256" key="1">
    <source>
        <dbReference type="SAM" id="Coils"/>
    </source>
</evidence>
<evidence type="ECO:0000259" key="3">
    <source>
        <dbReference type="Pfam" id="PF20155"/>
    </source>
</evidence>
<protein>
    <submittedName>
        <fullName evidence="4">Tape measure protein</fullName>
    </submittedName>
</protein>
<dbReference type="NCBIfam" id="TIGR02675">
    <property type="entry name" value="tape_meas_nterm"/>
    <property type="match status" value="1"/>
</dbReference>
<feature type="coiled-coil region" evidence="1">
    <location>
        <begin position="371"/>
        <end position="431"/>
    </location>
</feature>
<name>A0A7C9HDM3_9BACT</name>
<sequence length="1763" mass="193755">MKAVEIEFLMKGNLKQGMQEVGGEADVLDSRLRGLRNTIGGLFAVDQSAEFVKKIIDVRGEIESLQISFETLAGKTNGDKLFGDIKEYAASTPLMMNDLAKGAQTLLGFNIEAEKVMPILRQIGDISMGDSQKFNSLTLAFAQMSSTGKLMGQDLLQMINAGFNPLVVISEKTGKSMSVLKQEMTDGKISVDMVADAFASATGEGGKFHGMLEKQSKGMKGAISNLEGAWKDAMNDMGESSEGFIMQGIDLATLAVKNYDKLGKAILTVVAAYGEYKGTLMAVQALQNIISQQKTAIEADRVNELQELVGKYKETLNSDAINGDTSATQANTAAKAENKAAIDAEVAAMENELRTKVAVAEANYNEATSLAAAASLQVDAANEAVVAAQEQYEAILQTGNGEAIEAAELELNTAASEANSAARNLQAARANVATAATVKETAATRLSTFQTQVDTIQKNANTRATGLWAAATRMATTAMQSLKAAFMSNPFGLALVAITSIIGLLSMFTSETKQAADATSRFREKVMQEQSQLDAYYATLSNVEKGSKTYQSALDSINSLAKEYNTHQLSLNDTLTEQKKKYDELTEAIRKQAAEKTLAEAAAKANEDAMNAEKEAMDSLLEKAKDATHKEIREAVETTPEGVSIMVNKSVDVASEKLRSVTSATWNMISTEVMSHAADISAAFAKSQEDGTKAVQEEVDSIENILRTLGVTDKEIEAFHDDLYDYVNTSAQGFSESYGELERTQAQLEGIASATIDTKDTTNEAIDQMNYEQLVEKMQSVQAEIDNINAKEVKVETDNSRLLELKGLLIDINNLIPKALTAGSDADMEKRLQDLKKKRDGEVYGTKAWADYNSQIGKLTAKLSAHKGGYAETIFNENRKKSKKKPKKKKEKKGPSKEEIARQQARYQEILEEQKEERKRAAKDLELETQQARIDAMQEGSKKTLAQIQLDFDKEKEKIKRNYEDIKKSKIEAAQKAWEANPVNKGKVFHANPADSRFAYTKEEEENKKAQEMAAKQDFLKKRSDVFSADRQAMRDYLKEYGSFNQQKLAIAEEYAEKIKKATSEGERQKLIAERNTAQSKVDVDAIKQSIDWGSAFGEFGAIFKSELDPLLGKLRKITESKEFKSSSIQDQSAVFELIHRLEQSSAVWDGDIFRKVSNDMEAYQAAMEKLITAQEVERHVYEETTESLKNAREKLELAQAEGNTEDMERWQTEVNRLVAEQNAASTAVATYSQAANEATESLKASADRAKGMFEGLESAISGLTSGSLKGLGGALMQLDKLFGGSETTKTVGNALAKGFQSLFGKDSSVSKALSTALGDTGMMGEVISAVLGIFDAIAQNGISGIVTSLQDTILGAVEKILDDVFSGEIITKPLGNLMEHLNHILDTVSFGGFSKLTSLLGDGDSDKNLERDLEKLTESNADLKQAIDNLTDELSKSKMSDAGSLYEQQKRNIEALERNARESMARSGAAYTNGHWYKAWTDGHHSSNYKINEGMRNSEWDAISKLLGKNVRGAADVWTLSSKEMYEVATKLTSEYSHLKDLANDGYKDAAQFMDDYIGYWKQLEKIEDSYREKLTDVSFDSARNSLVSLVKDVKNSNREILKSVDEMFENAILNWMQSEKYGDRLRAWYNNFADAMKDGLSKGEAESLRNMYTKIVNDMQAERNAAYDAAGIDPSEGTQQTGRSGAFETMTQDQGTKLEGLFTSGQLHWASMDNLLAKIAERWASASDCLAELVENTSYCKHLKDISEDIKAMKRDGMKMR</sequence>
<evidence type="ECO:0000313" key="5">
    <source>
        <dbReference type="Proteomes" id="UP000482295"/>
    </source>
</evidence>
<feature type="domain" description="Tape measure protein N-terminal" evidence="3">
    <location>
        <begin position="53"/>
        <end position="238"/>
    </location>
</feature>
<comment type="caution">
    <text evidence="4">The sequence shown here is derived from an EMBL/GenBank/DDBJ whole genome shotgun (WGS) entry which is preliminary data.</text>
</comment>
<dbReference type="InterPro" id="IPR013491">
    <property type="entry name" value="Tape_meas_N"/>
</dbReference>
<organism evidence="4 5">
    <name type="scientific">Prevotella vespertina</name>
    <dbReference type="NCBI Taxonomy" id="2608404"/>
    <lineage>
        <taxon>Bacteria</taxon>
        <taxon>Pseudomonadati</taxon>
        <taxon>Bacteroidota</taxon>
        <taxon>Bacteroidia</taxon>
        <taxon>Bacteroidales</taxon>
        <taxon>Prevotellaceae</taxon>
        <taxon>Prevotella</taxon>
    </lineage>
</organism>
<evidence type="ECO:0000256" key="2">
    <source>
        <dbReference type="SAM" id="MobiDB-lite"/>
    </source>
</evidence>
<dbReference type="RefSeq" id="WP_155715632.1">
    <property type="nucleotide sequence ID" value="NZ_VVIQ01000003.1"/>
</dbReference>
<keyword evidence="5" id="KW-1185">Reference proteome</keyword>